<dbReference type="OrthoDB" id="9772736at2"/>
<dbReference type="SUPFAM" id="SSF51395">
    <property type="entry name" value="FMN-linked oxidoreductases"/>
    <property type="match status" value="1"/>
</dbReference>
<feature type="domain" description="NADH:flavin oxidoreductase/NADH oxidase N-terminal" evidence="1">
    <location>
        <begin position="17"/>
        <end position="69"/>
    </location>
</feature>
<sequence length="73" mass="8082">MAEEQIRPPRIFSPLSKAIKEVVAIPVIVTGGITQENEGEAILRDSKADLVGVGRAIYKDSDWSKNAMEKERE</sequence>
<dbReference type="GO" id="GO:0016491">
    <property type="term" value="F:oxidoreductase activity"/>
    <property type="evidence" value="ECO:0007669"/>
    <property type="project" value="InterPro"/>
</dbReference>
<name>A0A2U3KK69_9FIRM</name>
<dbReference type="Proteomes" id="UP000238916">
    <property type="component" value="Unassembled WGS sequence"/>
</dbReference>
<dbReference type="Gene3D" id="3.20.20.70">
    <property type="entry name" value="Aldolase class I"/>
    <property type="match status" value="1"/>
</dbReference>
<accession>A0A2U3KK69</accession>
<dbReference type="GO" id="GO:0010181">
    <property type="term" value="F:FMN binding"/>
    <property type="evidence" value="ECO:0007669"/>
    <property type="project" value="InterPro"/>
</dbReference>
<dbReference type="InterPro" id="IPR013785">
    <property type="entry name" value="Aldolase_TIM"/>
</dbReference>
<reference evidence="3" key="1">
    <citation type="submission" date="2018-02" db="EMBL/GenBank/DDBJ databases">
        <authorList>
            <person name="Hausmann B."/>
        </authorList>
    </citation>
    <scope>NUCLEOTIDE SEQUENCE [LARGE SCALE GENOMIC DNA]</scope>
    <source>
        <strain evidence="3">Peat soil MAG SbF1</strain>
    </source>
</reference>
<dbReference type="EMBL" id="OMOF01000128">
    <property type="protein sequence ID" value="SPF40052.1"/>
    <property type="molecule type" value="Genomic_DNA"/>
</dbReference>
<dbReference type="AlphaFoldDB" id="A0A2U3KK69"/>
<evidence type="ECO:0000259" key="1">
    <source>
        <dbReference type="Pfam" id="PF00724"/>
    </source>
</evidence>
<gene>
    <name evidence="2" type="ORF">SBF1_2130007</name>
</gene>
<proteinExistence type="predicted"/>
<protein>
    <recommendedName>
        <fullName evidence="1">NADH:flavin oxidoreductase/NADH oxidase N-terminal domain-containing protein</fullName>
    </recommendedName>
</protein>
<organism evidence="2 3">
    <name type="scientific">Candidatus Desulfosporosinus infrequens</name>
    <dbReference type="NCBI Taxonomy" id="2043169"/>
    <lineage>
        <taxon>Bacteria</taxon>
        <taxon>Bacillati</taxon>
        <taxon>Bacillota</taxon>
        <taxon>Clostridia</taxon>
        <taxon>Eubacteriales</taxon>
        <taxon>Desulfitobacteriaceae</taxon>
        <taxon>Desulfosporosinus</taxon>
    </lineage>
</organism>
<evidence type="ECO:0000313" key="3">
    <source>
        <dbReference type="Proteomes" id="UP000238916"/>
    </source>
</evidence>
<dbReference type="InterPro" id="IPR001155">
    <property type="entry name" value="OxRdtase_FMN_N"/>
</dbReference>
<dbReference type="Pfam" id="PF00724">
    <property type="entry name" value="Oxidored_FMN"/>
    <property type="match status" value="1"/>
</dbReference>
<evidence type="ECO:0000313" key="2">
    <source>
        <dbReference type="EMBL" id="SPF40052.1"/>
    </source>
</evidence>